<evidence type="ECO:0000313" key="7">
    <source>
        <dbReference type="Proteomes" id="UP001347796"/>
    </source>
</evidence>
<reference evidence="6 7" key="1">
    <citation type="submission" date="2024-01" db="EMBL/GenBank/DDBJ databases">
        <title>The genome of the rayed Mediterranean limpet Patella caerulea (Linnaeus, 1758).</title>
        <authorList>
            <person name="Anh-Thu Weber A."/>
            <person name="Halstead-Nussloch G."/>
        </authorList>
    </citation>
    <scope>NUCLEOTIDE SEQUENCE [LARGE SCALE GENOMIC DNA]</scope>
    <source>
        <strain evidence="6">AATW-2023a</strain>
        <tissue evidence="6">Whole specimen</tissue>
    </source>
</reference>
<dbReference type="GO" id="GO:0004857">
    <property type="term" value="F:enzyme inhibitor activity"/>
    <property type="evidence" value="ECO:0007669"/>
    <property type="project" value="TreeGrafter"/>
</dbReference>
<dbReference type="GO" id="GO:0005737">
    <property type="term" value="C:cytoplasm"/>
    <property type="evidence" value="ECO:0007669"/>
    <property type="project" value="TreeGrafter"/>
</dbReference>
<comment type="similarity">
    <text evidence="3">Belongs to the NRARP family.</text>
</comment>
<keyword evidence="2" id="KW-0677">Repeat</keyword>
<feature type="repeat" description="ANK" evidence="4">
    <location>
        <begin position="90"/>
        <end position="122"/>
    </location>
</feature>
<dbReference type="PROSITE" id="PS50088">
    <property type="entry name" value="ANK_REPEAT"/>
    <property type="match status" value="2"/>
</dbReference>
<keyword evidence="1" id="KW-0217">Developmental protein</keyword>
<dbReference type="PROSITE" id="PS50297">
    <property type="entry name" value="ANK_REP_REGION"/>
    <property type="match status" value="2"/>
</dbReference>
<evidence type="ECO:0000313" key="6">
    <source>
        <dbReference type="EMBL" id="KAK6183514.1"/>
    </source>
</evidence>
<accession>A0AAN8K349</accession>
<name>A0AAN8K349_PATCE</name>
<evidence type="ECO:0000256" key="1">
    <source>
        <dbReference type="ARBA" id="ARBA00022473"/>
    </source>
</evidence>
<dbReference type="PANTHER" id="PTHR24179">
    <property type="entry name" value="PROTEIN PHOSPHATASE 1 REGULATORY SUBUNIT 12"/>
    <property type="match status" value="1"/>
</dbReference>
<evidence type="ECO:0000256" key="3">
    <source>
        <dbReference type="ARBA" id="ARBA00038386"/>
    </source>
</evidence>
<proteinExistence type="inferred from homology"/>
<protein>
    <submittedName>
        <fullName evidence="6">Uncharacterized protein</fullName>
    </submittedName>
</protein>
<sequence>MSRRASLLAKQNKTKPKVRFPDELVFLDNIKENDLKAMDSMLRRASLQMDLNALNDAGLTPLHQAALDGNYGAVRMLVSHGADVNKRDTDCWTPLHAACAEGHSQIVKYLLKKGGDYRSKTDKGERPIDLIEPTDFQTISVMLAKPSTLKTESDEEFEDNDNENENDVNENR</sequence>
<dbReference type="InterPro" id="IPR036770">
    <property type="entry name" value="Ankyrin_rpt-contain_sf"/>
</dbReference>
<dbReference type="PANTHER" id="PTHR24179:SF21">
    <property type="entry name" value="MYOSIN BINDING SUBUNIT, ISOFORM O"/>
    <property type="match status" value="1"/>
</dbReference>
<dbReference type="Proteomes" id="UP001347796">
    <property type="component" value="Unassembled WGS sequence"/>
</dbReference>
<dbReference type="EMBL" id="JAZGQO010000007">
    <property type="protein sequence ID" value="KAK6183514.1"/>
    <property type="molecule type" value="Genomic_DNA"/>
</dbReference>
<feature type="region of interest" description="Disordered" evidence="5">
    <location>
        <begin position="144"/>
        <end position="172"/>
    </location>
</feature>
<dbReference type="InterPro" id="IPR002110">
    <property type="entry name" value="Ankyrin_rpt"/>
</dbReference>
<gene>
    <name evidence="6" type="ORF">SNE40_010984</name>
</gene>
<dbReference type="Pfam" id="PF12796">
    <property type="entry name" value="Ank_2"/>
    <property type="match status" value="1"/>
</dbReference>
<evidence type="ECO:0000256" key="4">
    <source>
        <dbReference type="PROSITE-ProRule" id="PRU00023"/>
    </source>
</evidence>
<feature type="compositionally biased region" description="Acidic residues" evidence="5">
    <location>
        <begin position="153"/>
        <end position="172"/>
    </location>
</feature>
<comment type="caution">
    <text evidence="6">The sequence shown here is derived from an EMBL/GenBank/DDBJ whole genome shotgun (WGS) entry which is preliminary data.</text>
</comment>
<feature type="repeat" description="ANK" evidence="4">
    <location>
        <begin position="57"/>
        <end position="89"/>
    </location>
</feature>
<keyword evidence="7" id="KW-1185">Reference proteome</keyword>
<dbReference type="GO" id="GO:0019208">
    <property type="term" value="F:phosphatase regulator activity"/>
    <property type="evidence" value="ECO:0007669"/>
    <property type="project" value="TreeGrafter"/>
</dbReference>
<dbReference type="SMART" id="SM00248">
    <property type="entry name" value="ANK"/>
    <property type="match status" value="2"/>
</dbReference>
<evidence type="ECO:0000256" key="2">
    <source>
        <dbReference type="ARBA" id="ARBA00022737"/>
    </source>
</evidence>
<dbReference type="Gene3D" id="1.25.40.20">
    <property type="entry name" value="Ankyrin repeat-containing domain"/>
    <property type="match status" value="1"/>
</dbReference>
<keyword evidence="4" id="KW-0040">ANK repeat</keyword>
<evidence type="ECO:0000256" key="5">
    <source>
        <dbReference type="SAM" id="MobiDB-lite"/>
    </source>
</evidence>
<dbReference type="PRINTS" id="PR01415">
    <property type="entry name" value="ANKYRIN"/>
</dbReference>
<dbReference type="InterPro" id="IPR051226">
    <property type="entry name" value="PP1_Regulatory_Subunit"/>
</dbReference>
<dbReference type="AlphaFoldDB" id="A0AAN8K349"/>
<dbReference type="SUPFAM" id="SSF48403">
    <property type="entry name" value="Ankyrin repeat"/>
    <property type="match status" value="1"/>
</dbReference>
<organism evidence="6 7">
    <name type="scientific">Patella caerulea</name>
    <name type="common">Rayed Mediterranean limpet</name>
    <dbReference type="NCBI Taxonomy" id="87958"/>
    <lineage>
        <taxon>Eukaryota</taxon>
        <taxon>Metazoa</taxon>
        <taxon>Spiralia</taxon>
        <taxon>Lophotrochozoa</taxon>
        <taxon>Mollusca</taxon>
        <taxon>Gastropoda</taxon>
        <taxon>Patellogastropoda</taxon>
        <taxon>Patelloidea</taxon>
        <taxon>Patellidae</taxon>
        <taxon>Patella</taxon>
    </lineage>
</organism>